<gene>
    <name evidence="2" type="ORF">THAOC_24248</name>
</gene>
<keyword evidence="3" id="KW-1185">Reference proteome</keyword>
<evidence type="ECO:0000313" key="2">
    <source>
        <dbReference type="EMBL" id="EJK55952.1"/>
    </source>
</evidence>
<protein>
    <submittedName>
        <fullName evidence="2">Uncharacterized protein</fullName>
    </submittedName>
</protein>
<evidence type="ECO:0000256" key="1">
    <source>
        <dbReference type="SAM" id="MobiDB-lite"/>
    </source>
</evidence>
<dbReference type="Proteomes" id="UP000266841">
    <property type="component" value="Unassembled WGS sequence"/>
</dbReference>
<organism evidence="2 3">
    <name type="scientific">Thalassiosira oceanica</name>
    <name type="common">Marine diatom</name>
    <dbReference type="NCBI Taxonomy" id="159749"/>
    <lineage>
        <taxon>Eukaryota</taxon>
        <taxon>Sar</taxon>
        <taxon>Stramenopiles</taxon>
        <taxon>Ochrophyta</taxon>
        <taxon>Bacillariophyta</taxon>
        <taxon>Coscinodiscophyceae</taxon>
        <taxon>Thalassiosirophycidae</taxon>
        <taxon>Thalassiosirales</taxon>
        <taxon>Thalassiosiraceae</taxon>
        <taxon>Thalassiosira</taxon>
    </lineage>
</organism>
<comment type="caution">
    <text evidence="2">The sequence shown here is derived from an EMBL/GenBank/DDBJ whole genome shotgun (WGS) entry which is preliminary data.</text>
</comment>
<evidence type="ECO:0000313" key="3">
    <source>
        <dbReference type="Proteomes" id="UP000266841"/>
    </source>
</evidence>
<dbReference type="EMBL" id="AGNL01032801">
    <property type="protein sequence ID" value="EJK55952.1"/>
    <property type="molecule type" value="Genomic_DNA"/>
</dbReference>
<sequence length="82" mass="8554">MFVLTGTPGPRRGGLAMASLSSDRAGPVRRNVRRGEGMTVALDGGLSSTIRTIEVLRSRSAICPRARVKGSGSSRSIAASRL</sequence>
<reference evidence="2 3" key="1">
    <citation type="journal article" date="2012" name="Genome Biol.">
        <title>Genome and low-iron response of an oceanic diatom adapted to chronic iron limitation.</title>
        <authorList>
            <person name="Lommer M."/>
            <person name="Specht M."/>
            <person name="Roy A.S."/>
            <person name="Kraemer L."/>
            <person name="Andreson R."/>
            <person name="Gutowska M.A."/>
            <person name="Wolf J."/>
            <person name="Bergner S.V."/>
            <person name="Schilhabel M.B."/>
            <person name="Klostermeier U.C."/>
            <person name="Beiko R.G."/>
            <person name="Rosenstiel P."/>
            <person name="Hippler M."/>
            <person name="Laroche J."/>
        </authorList>
    </citation>
    <scope>NUCLEOTIDE SEQUENCE [LARGE SCALE GENOMIC DNA]</scope>
    <source>
        <strain evidence="2 3">CCMP1005</strain>
    </source>
</reference>
<accession>K0SB28</accession>
<dbReference type="AlphaFoldDB" id="K0SB28"/>
<name>K0SB28_THAOC</name>
<proteinExistence type="predicted"/>
<feature type="region of interest" description="Disordered" evidence="1">
    <location>
        <begin position="1"/>
        <end position="22"/>
    </location>
</feature>
<feature type="non-terminal residue" evidence="2">
    <location>
        <position position="82"/>
    </location>
</feature>